<reference evidence="7" key="1">
    <citation type="submission" date="2014-03" db="EMBL/GenBank/DDBJ databases">
        <title>Metagenomic reconstruction of the complete chloroplast and mitochondrial genomes of a novel unicellular red alga from the Cyanidiaceae family.</title>
        <authorList>
            <person name="Servin-Garciduenas L.E."/>
            <person name="Martinez-Romero E."/>
        </authorList>
    </citation>
    <scope>NUCLEOTIDE SEQUENCE</scope>
    <source>
        <strain evidence="7">MX-AZ01</strain>
    </source>
</reference>
<evidence type="ECO:0000256" key="3">
    <source>
        <dbReference type="ARBA" id="ARBA00023163"/>
    </source>
</evidence>
<name>A0A060A8X7_9RHOD</name>
<dbReference type="SMART" id="SM00448">
    <property type="entry name" value="REC"/>
    <property type="match status" value="1"/>
</dbReference>
<feature type="domain" description="HTH luxR-type" evidence="5">
    <location>
        <begin position="121"/>
        <end position="186"/>
    </location>
</feature>
<accession>A0A060A8X7</accession>
<feature type="domain" description="Response regulatory" evidence="6">
    <location>
        <begin position="4"/>
        <end position="115"/>
    </location>
</feature>
<dbReference type="InterPro" id="IPR016032">
    <property type="entry name" value="Sig_transdc_resp-reg_C-effctor"/>
</dbReference>
<keyword evidence="4" id="KW-0597">Phosphoprotein</keyword>
<feature type="modified residue" description="4-aspartylphosphate" evidence="4">
    <location>
        <position position="53"/>
    </location>
</feature>
<dbReference type="SMART" id="SM00421">
    <property type="entry name" value="HTH_LUXR"/>
    <property type="match status" value="1"/>
</dbReference>
<geneLocation type="chloroplast" evidence="7"/>
<keyword evidence="7" id="KW-0934">Plastid</keyword>
<dbReference type="InterPro" id="IPR001789">
    <property type="entry name" value="Sig_transdc_resp-reg_receiver"/>
</dbReference>
<dbReference type="GO" id="GO:0000156">
    <property type="term" value="F:phosphorelay response regulator activity"/>
    <property type="evidence" value="ECO:0007669"/>
    <property type="project" value="TreeGrafter"/>
</dbReference>
<dbReference type="GO" id="GO:0005829">
    <property type="term" value="C:cytosol"/>
    <property type="evidence" value="ECO:0007669"/>
    <property type="project" value="TreeGrafter"/>
</dbReference>
<keyword evidence="2" id="KW-0238">DNA-binding</keyword>
<dbReference type="SUPFAM" id="SSF52172">
    <property type="entry name" value="CheY-like"/>
    <property type="match status" value="1"/>
</dbReference>
<dbReference type="PANTHER" id="PTHR48111">
    <property type="entry name" value="REGULATOR OF RPOS"/>
    <property type="match status" value="1"/>
</dbReference>
<dbReference type="InterPro" id="IPR000792">
    <property type="entry name" value="Tscrpt_reg_LuxR_C"/>
</dbReference>
<dbReference type="GO" id="GO:0006355">
    <property type="term" value="P:regulation of DNA-templated transcription"/>
    <property type="evidence" value="ECO:0007669"/>
    <property type="project" value="InterPro"/>
</dbReference>
<dbReference type="InterPro" id="IPR011006">
    <property type="entry name" value="CheY-like_superfamily"/>
</dbReference>
<sequence length="189" mass="21785">MSIQVLLIDDDEHLTKSLQQYLVCFGLKVLTASSGKEGLKQLNLHHIDVIVCDVMMPEMNGYQLLQLIQGKWRVILLTAKGLTQDRIYAYQLGCDAYLTKPFDPDELLALILRHQQHLQWHWQTHLELTTKEQHVLNAMAKGLLNQQMAKQLSIAKRNVERYSSRLLTSTGTANRAQLLVYILSYQIWT</sequence>
<dbReference type="InterPro" id="IPR036388">
    <property type="entry name" value="WH-like_DNA-bd_sf"/>
</dbReference>
<protein>
    <submittedName>
        <fullName evidence="7">OmpR-like transcriptional regulator</fullName>
    </submittedName>
</protein>
<organism evidence="7">
    <name type="scientific">Cyanidiaceae sp. MX-AZ01</name>
    <dbReference type="NCBI Taxonomy" id="1503164"/>
    <lineage>
        <taxon>Eukaryota</taxon>
        <taxon>Rhodophyta</taxon>
        <taxon>Bangiophyceae</taxon>
        <taxon>Cyanidiales</taxon>
        <taxon>Cyanidiaceae</taxon>
    </lineage>
</organism>
<evidence type="ECO:0000256" key="1">
    <source>
        <dbReference type="ARBA" id="ARBA00023015"/>
    </source>
</evidence>
<dbReference type="CDD" id="cd06170">
    <property type="entry name" value="LuxR_C_like"/>
    <property type="match status" value="1"/>
</dbReference>
<dbReference type="Pfam" id="PF00072">
    <property type="entry name" value="Response_reg"/>
    <property type="match status" value="1"/>
</dbReference>
<dbReference type="InterPro" id="IPR039420">
    <property type="entry name" value="WalR-like"/>
</dbReference>
<keyword evidence="7" id="KW-0150">Chloroplast</keyword>
<evidence type="ECO:0000256" key="2">
    <source>
        <dbReference type="ARBA" id="ARBA00023125"/>
    </source>
</evidence>
<dbReference type="PROSITE" id="PS50110">
    <property type="entry name" value="RESPONSE_REGULATORY"/>
    <property type="match status" value="1"/>
</dbReference>
<dbReference type="Pfam" id="PF00196">
    <property type="entry name" value="GerE"/>
    <property type="match status" value="1"/>
</dbReference>
<dbReference type="Gene3D" id="1.10.10.10">
    <property type="entry name" value="Winged helix-like DNA-binding domain superfamily/Winged helix DNA-binding domain"/>
    <property type="match status" value="1"/>
</dbReference>
<evidence type="ECO:0000259" key="6">
    <source>
        <dbReference type="PROSITE" id="PS50110"/>
    </source>
</evidence>
<dbReference type="EMBL" id="KJ569775">
    <property type="protein sequence ID" value="AIA61153.1"/>
    <property type="molecule type" value="Genomic_DNA"/>
</dbReference>
<evidence type="ECO:0000259" key="5">
    <source>
        <dbReference type="PROSITE" id="PS50043"/>
    </source>
</evidence>
<gene>
    <name evidence="7" type="primary">ycf29</name>
</gene>
<dbReference type="GO" id="GO:0000976">
    <property type="term" value="F:transcription cis-regulatory region binding"/>
    <property type="evidence" value="ECO:0007669"/>
    <property type="project" value="TreeGrafter"/>
</dbReference>
<dbReference type="PANTHER" id="PTHR48111:SF67">
    <property type="entry name" value="TRANSCRIPTIONAL REGULATORY PROTEIN TCTD"/>
    <property type="match status" value="1"/>
</dbReference>
<dbReference type="Gene3D" id="3.40.50.2300">
    <property type="match status" value="1"/>
</dbReference>
<dbReference type="AlphaFoldDB" id="A0A060A8X7"/>
<keyword evidence="3" id="KW-0804">Transcription</keyword>
<proteinExistence type="predicted"/>
<dbReference type="SUPFAM" id="SSF46894">
    <property type="entry name" value="C-terminal effector domain of the bipartite response regulators"/>
    <property type="match status" value="1"/>
</dbReference>
<dbReference type="GO" id="GO:0032993">
    <property type="term" value="C:protein-DNA complex"/>
    <property type="evidence" value="ECO:0007669"/>
    <property type="project" value="TreeGrafter"/>
</dbReference>
<keyword evidence="1" id="KW-0805">Transcription regulation</keyword>
<evidence type="ECO:0000256" key="4">
    <source>
        <dbReference type="PROSITE-ProRule" id="PRU00169"/>
    </source>
</evidence>
<dbReference type="PROSITE" id="PS50043">
    <property type="entry name" value="HTH_LUXR_2"/>
    <property type="match status" value="1"/>
</dbReference>
<evidence type="ECO:0000313" key="7">
    <source>
        <dbReference type="EMBL" id="AIA61153.1"/>
    </source>
</evidence>